<dbReference type="OrthoDB" id="9793824at2"/>
<dbReference type="Proteomes" id="UP000243650">
    <property type="component" value="Unassembled WGS sequence"/>
</dbReference>
<evidence type="ECO:0000313" key="9">
    <source>
        <dbReference type="Proteomes" id="UP000243650"/>
    </source>
</evidence>
<keyword evidence="9" id="KW-1185">Reference proteome</keyword>
<keyword evidence="2" id="KW-1003">Cell membrane</keyword>
<name>A0A2P6MD83_ALKUR</name>
<keyword evidence="3 6" id="KW-0812">Transmembrane</keyword>
<dbReference type="InterPro" id="IPR010432">
    <property type="entry name" value="RDD"/>
</dbReference>
<feature type="domain" description="RDD" evidence="7">
    <location>
        <begin position="8"/>
        <end position="136"/>
    </location>
</feature>
<evidence type="ECO:0000256" key="2">
    <source>
        <dbReference type="ARBA" id="ARBA00022475"/>
    </source>
</evidence>
<evidence type="ECO:0000256" key="5">
    <source>
        <dbReference type="ARBA" id="ARBA00023136"/>
    </source>
</evidence>
<evidence type="ECO:0000256" key="1">
    <source>
        <dbReference type="ARBA" id="ARBA00004651"/>
    </source>
</evidence>
<evidence type="ECO:0000313" key="8">
    <source>
        <dbReference type="EMBL" id="PRO64239.1"/>
    </source>
</evidence>
<evidence type="ECO:0000256" key="6">
    <source>
        <dbReference type="SAM" id="Phobius"/>
    </source>
</evidence>
<comment type="subcellular location">
    <subcellularLocation>
        <location evidence="1">Cell membrane</location>
        <topology evidence="1">Multi-pass membrane protein</topology>
    </subcellularLocation>
</comment>
<dbReference type="Pfam" id="PF06271">
    <property type="entry name" value="RDD"/>
    <property type="match status" value="1"/>
</dbReference>
<keyword evidence="5 6" id="KW-0472">Membrane</keyword>
<evidence type="ECO:0000256" key="3">
    <source>
        <dbReference type="ARBA" id="ARBA00022692"/>
    </source>
</evidence>
<organism evidence="8 9">
    <name type="scientific">Alkalicoccus urumqiensis</name>
    <name type="common">Bacillus urumqiensis</name>
    <dbReference type="NCBI Taxonomy" id="1548213"/>
    <lineage>
        <taxon>Bacteria</taxon>
        <taxon>Bacillati</taxon>
        <taxon>Bacillota</taxon>
        <taxon>Bacilli</taxon>
        <taxon>Bacillales</taxon>
        <taxon>Bacillaceae</taxon>
        <taxon>Alkalicoccus</taxon>
    </lineage>
</organism>
<dbReference type="RefSeq" id="WP_105960441.1">
    <property type="nucleotide sequence ID" value="NZ_PVNS01000022.1"/>
</dbReference>
<evidence type="ECO:0000259" key="7">
    <source>
        <dbReference type="Pfam" id="PF06271"/>
    </source>
</evidence>
<comment type="caution">
    <text evidence="8">The sequence shown here is derived from an EMBL/GenBank/DDBJ whole genome shotgun (WGS) entry which is preliminary data.</text>
</comment>
<keyword evidence="4 6" id="KW-1133">Transmembrane helix</keyword>
<dbReference type="GO" id="GO:0005886">
    <property type="term" value="C:plasma membrane"/>
    <property type="evidence" value="ECO:0007669"/>
    <property type="project" value="UniProtKB-SubCell"/>
</dbReference>
<accession>A0A2P6MD83</accession>
<feature type="transmembrane region" description="Helical" evidence="6">
    <location>
        <begin position="12"/>
        <end position="38"/>
    </location>
</feature>
<gene>
    <name evidence="8" type="ORF">C6I21_15835</name>
</gene>
<protein>
    <submittedName>
        <fullName evidence="8">RDD family protein</fullName>
    </submittedName>
</protein>
<dbReference type="PANTHER" id="PTHR36115">
    <property type="entry name" value="PROLINE-RICH ANTIGEN HOMOLOG-RELATED"/>
    <property type="match status" value="1"/>
</dbReference>
<sequence>MEMQYVKAGFWIRFWAYLIDIILTGSLSGAIVSLYFLASGGADVSLAVFTLSGILSALVTYSYFILMTKLRRQTIGKQIFGLYVVHKDGFGSLSWKDVLFRELIGRFIHRSLFITNVLYLITAFHPEKRGIHDFIGDTIVAREPGEALEPVYKEEEPVLS</sequence>
<dbReference type="AlphaFoldDB" id="A0A2P6MD83"/>
<dbReference type="EMBL" id="PVNS01000022">
    <property type="protein sequence ID" value="PRO64239.1"/>
    <property type="molecule type" value="Genomic_DNA"/>
</dbReference>
<dbReference type="PANTHER" id="PTHR36115:SF9">
    <property type="entry name" value="LMO1584 PROTEIN"/>
    <property type="match status" value="1"/>
</dbReference>
<proteinExistence type="predicted"/>
<dbReference type="InterPro" id="IPR051791">
    <property type="entry name" value="Pra-immunoreactive"/>
</dbReference>
<feature type="transmembrane region" description="Helical" evidence="6">
    <location>
        <begin position="44"/>
        <end position="66"/>
    </location>
</feature>
<reference evidence="8 9" key="1">
    <citation type="submission" date="2018-03" db="EMBL/GenBank/DDBJ databases">
        <title>Bacillus urumqiensis sp. nov., a moderately haloalkaliphilic bacterium isolated from a salt lake.</title>
        <authorList>
            <person name="Zhao B."/>
            <person name="Liao Z."/>
        </authorList>
    </citation>
    <scope>NUCLEOTIDE SEQUENCE [LARGE SCALE GENOMIC DNA]</scope>
    <source>
        <strain evidence="8 9">BZ-SZ-XJ18</strain>
    </source>
</reference>
<evidence type="ECO:0000256" key="4">
    <source>
        <dbReference type="ARBA" id="ARBA00022989"/>
    </source>
</evidence>